<reference evidence="2 3" key="1">
    <citation type="submission" date="2016-10" db="EMBL/GenBank/DDBJ databases">
        <authorList>
            <person name="de Groot N.N."/>
        </authorList>
    </citation>
    <scope>NUCLEOTIDE SEQUENCE [LARGE SCALE GENOMIC DNA]</scope>
    <source>
        <strain evidence="2 3">DSM 20117</strain>
    </source>
</reference>
<dbReference type="Gene3D" id="3.40.50.1820">
    <property type="entry name" value="alpha/beta hydrolase"/>
    <property type="match status" value="1"/>
</dbReference>
<dbReference type="GO" id="GO:0016787">
    <property type="term" value="F:hydrolase activity"/>
    <property type="evidence" value="ECO:0007669"/>
    <property type="project" value="UniProtKB-KW"/>
</dbReference>
<dbReference type="RefSeq" id="WP_074699853.1">
    <property type="nucleotide sequence ID" value="NZ_CP018863.1"/>
</dbReference>
<proteinExistence type="predicted"/>
<dbReference type="SUPFAM" id="SSF53474">
    <property type="entry name" value="alpha/beta-Hydrolases"/>
    <property type="match status" value="1"/>
</dbReference>
<dbReference type="AlphaFoldDB" id="A0A1H1BLA2"/>
<evidence type="ECO:0000259" key="1">
    <source>
        <dbReference type="Pfam" id="PF12697"/>
    </source>
</evidence>
<dbReference type="Proteomes" id="UP000181917">
    <property type="component" value="Unassembled WGS sequence"/>
</dbReference>
<dbReference type="PANTHER" id="PTHR46438:SF2">
    <property type="entry name" value="ALPHA_BETA-HYDROLASES SUPERFAMILY PROTEIN"/>
    <property type="match status" value="1"/>
</dbReference>
<organism evidence="2 3">
    <name type="scientific">Crystallibacter crystallopoietes</name>
    <dbReference type="NCBI Taxonomy" id="37928"/>
    <lineage>
        <taxon>Bacteria</taxon>
        <taxon>Bacillati</taxon>
        <taxon>Actinomycetota</taxon>
        <taxon>Actinomycetes</taxon>
        <taxon>Micrococcales</taxon>
        <taxon>Micrococcaceae</taxon>
        <taxon>Crystallibacter</taxon>
    </lineage>
</organism>
<name>A0A1H1BLA2_9MICC</name>
<sequence length="298" mass="32719">MTSNYGTFVQRPAGPAEASENTWWRWRDMDVHVERIGTPDAPVRLVLFHGAGGNAAAMRPFAEHLATLGTYVSVPDLPGYGLTRSPDPAGIRYGHWQQFAQDFVRAESDDRPLVLMGASMGGLLAFETAAATSLAAALVVTCLLDPRDDRVRARLTWHPVLGKVAGPALRLLAGPLARVRVPIRWLADMRHISNDPGLVRTVLRDPNGGGGVMSLGWMRSFLEWQPDVEPEDFSSGRVLMVHPAEDRWTPQGISEPFFERIAAPKQIVRLENAGHFPIEQPGLDQLVATVSQLVADLR</sequence>
<gene>
    <name evidence="2" type="ORF">SAMN04489742_1468</name>
</gene>
<dbReference type="InterPro" id="IPR000073">
    <property type="entry name" value="AB_hydrolase_1"/>
</dbReference>
<dbReference type="Pfam" id="PF12697">
    <property type="entry name" value="Abhydrolase_6"/>
    <property type="match status" value="1"/>
</dbReference>
<dbReference type="STRING" id="37928.SAMN04489742_1468"/>
<evidence type="ECO:0000313" key="2">
    <source>
        <dbReference type="EMBL" id="SDQ52744.1"/>
    </source>
</evidence>
<keyword evidence="3" id="KW-1185">Reference proteome</keyword>
<accession>A0A1H1BLA2</accession>
<dbReference type="PANTHER" id="PTHR46438">
    <property type="entry name" value="ALPHA/BETA-HYDROLASES SUPERFAMILY PROTEIN"/>
    <property type="match status" value="1"/>
</dbReference>
<dbReference type="PRINTS" id="PR00111">
    <property type="entry name" value="ABHYDROLASE"/>
</dbReference>
<keyword evidence="2" id="KW-0378">Hydrolase</keyword>
<dbReference type="KEGG" id="acry:AC20117_10020"/>
<dbReference type="OrthoDB" id="1376138at2"/>
<evidence type="ECO:0000313" key="3">
    <source>
        <dbReference type="Proteomes" id="UP000181917"/>
    </source>
</evidence>
<protein>
    <submittedName>
        <fullName evidence="2">Lysophospholipase, alpha-beta hydrolase superfamily</fullName>
    </submittedName>
</protein>
<dbReference type="EMBL" id="FNKH01000002">
    <property type="protein sequence ID" value="SDQ52744.1"/>
    <property type="molecule type" value="Genomic_DNA"/>
</dbReference>
<dbReference type="InterPro" id="IPR029058">
    <property type="entry name" value="AB_hydrolase_fold"/>
</dbReference>
<feature type="domain" description="AB hydrolase-1" evidence="1">
    <location>
        <begin position="45"/>
        <end position="281"/>
    </location>
</feature>